<evidence type="ECO:0000256" key="1">
    <source>
        <dbReference type="SAM" id="MobiDB-lite"/>
    </source>
</evidence>
<reference evidence="2 3" key="1">
    <citation type="journal article" date="2016" name="Mol. Biol. Evol.">
        <title>Comparative Genomics of Early-Diverging Mushroom-Forming Fungi Provides Insights into the Origins of Lignocellulose Decay Capabilities.</title>
        <authorList>
            <person name="Nagy L.G."/>
            <person name="Riley R."/>
            <person name="Tritt A."/>
            <person name="Adam C."/>
            <person name="Daum C."/>
            <person name="Floudas D."/>
            <person name="Sun H."/>
            <person name="Yadav J.S."/>
            <person name="Pangilinan J."/>
            <person name="Larsson K.H."/>
            <person name="Matsuura K."/>
            <person name="Barry K."/>
            <person name="Labutti K."/>
            <person name="Kuo R."/>
            <person name="Ohm R.A."/>
            <person name="Bhattacharya S.S."/>
            <person name="Shirouzu T."/>
            <person name="Yoshinaga Y."/>
            <person name="Martin F.M."/>
            <person name="Grigoriev I.V."/>
            <person name="Hibbett D.S."/>
        </authorList>
    </citation>
    <scope>NUCLEOTIDE SEQUENCE [LARGE SCALE GENOMIC DNA]</scope>
    <source>
        <strain evidence="2 3">HHB12029</strain>
    </source>
</reference>
<name>A0A165K4L4_EXIGL</name>
<organism evidence="2 3">
    <name type="scientific">Exidia glandulosa HHB12029</name>
    <dbReference type="NCBI Taxonomy" id="1314781"/>
    <lineage>
        <taxon>Eukaryota</taxon>
        <taxon>Fungi</taxon>
        <taxon>Dikarya</taxon>
        <taxon>Basidiomycota</taxon>
        <taxon>Agaricomycotina</taxon>
        <taxon>Agaricomycetes</taxon>
        <taxon>Auriculariales</taxon>
        <taxon>Exidiaceae</taxon>
        <taxon>Exidia</taxon>
    </lineage>
</organism>
<proteinExistence type="predicted"/>
<dbReference type="Proteomes" id="UP000077266">
    <property type="component" value="Unassembled WGS sequence"/>
</dbReference>
<gene>
    <name evidence="2" type="ORF">EXIGLDRAFT_463317</name>
</gene>
<evidence type="ECO:0000313" key="2">
    <source>
        <dbReference type="EMBL" id="KZV95780.1"/>
    </source>
</evidence>
<feature type="region of interest" description="Disordered" evidence="1">
    <location>
        <begin position="1"/>
        <end position="27"/>
    </location>
</feature>
<keyword evidence="3" id="KW-1185">Reference proteome</keyword>
<dbReference type="EMBL" id="KV425952">
    <property type="protein sequence ID" value="KZV95780.1"/>
    <property type="molecule type" value="Genomic_DNA"/>
</dbReference>
<protein>
    <submittedName>
        <fullName evidence="2">Uncharacterized protein</fullName>
    </submittedName>
</protein>
<dbReference type="Pfam" id="PF18759">
    <property type="entry name" value="Plavaka"/>
    <property type="match status" value="1"/>
</dbReference>
<dbReference type="AlphaFoldDB" id="A0A165K4L4"/>
<dbReference type="InParanoid" id="A0A165K4L4"/>
<sequence>MQTILDDVSQESPPQDAPLDDASATAAPAPKQRLTLLEAIAPYPNYSAWLFNKHHWDQHVKSKGDRRKMQTEVFANPLFDSKEAAFVDLEGIDKKLSSSTNESFSQRLDDRFGRGWKTSTISIDVPHGVKKKKKNAHPTAEECRFEVPNVLHRSIPDVVCDAFKQPSGKSFHYTPFREYWERPDTKTTENVYGQFYSSAAFIEAHDELQNSPPEPDCSLPRAVAGIFMASDCAHLTDTGTAKIHPFNVLIANNDKYENGKPKSHAVHPVMVLPPLPDTIHDFANKLYNGKTKAPDNPIFTHCRREYYHGGLGLLFDAEFWQM</sequence>
<accession>A0A165K4L4</accession>
<dbReference type="OrthoDB" id="3208495at2759"/>
<dbReference type="InterPro" id="IPR041078">
    <property type="entry name" value="Plavaka"/>
</dbReference>
<dbReference type="STRING" id="1314781.A0A165K4L4"/>
<evidence type="ECO:0000313" key="3">
    <source>
        <dbReference type="Proteomes" id="UP000077266"/>
    </source>
</evidence>